<keyword evidence="1" id="KW-1133">Transmembrane helix</keyword>
<dbReference type="OrthoDB" id="1149012at2"/>
<feature type="transmembrane region" description="Helical" evidence="1">
    <location>
        <begin position="36"/>
        <end position="58"/>
    </location>
</feature>
<sequence length="275" mass="32085">MKESIKISILSVIIGAIQMILFLPDGYSCIDGESDIITAILYDMPIQFCIVLIYSLIFKPLESSIAKYILLLIVLVFWLYVNRVEFLHREECWSTFLKEEINPVVIYGSIIPCSICIFAFYIRLNYFQKKKKQKTTSFDKKTNSPLTHLSIIISFLLISCNDSKRDFEVLHSEKVADTYQYNPDGFIKNNYGKLLIKTISRYDKEGKLKEISWNRANGFLRYTLSELKEDPALLNSFDIDTMYSVEKYIGYIKEKKNDTIFYLSGEKVVIYYPIK</sequence>
<dbReference type="EMBL" id="CP022386">
    <property type="protein sequence ID" value="ATA87519.1"/>
    <property type="molecule type" value="Genomic_DNA"/>
</dbReference>
<organism evidence="2 3">
    <name type="scientific">Capnocytophaga gingivalis</name>
    <dbReference type="NCBI Taxonomy" id="1017"/>
    <lineage>
        <taxon>Bacteria</taxon>
        <taxon>Pseudomonadati</taxon>
        <taxon>Bacteroidota</taxon>
        <taxon>Flavobacteriia</taxon>
        <taxon>Flavobacteriales</taxon>
        <taxon>Flavobacteriaceae</taxon>
        <taxon>Capnocytophaga</taxon>
    </lineage>
</organism>
<evidence type="ECO:0000313" key="2">
    <source>
        <dbReference type="EMBL" id="ATA87519.1"/>
    </source>
</evidence>
<dbReference type="RefSeq" id="WP_095910771.1">
    <property type="nucleotide sequence ID" value="NZ_CP022386.1"/>
</dbReference>
<proteinExistence type="predicted"/>
<protein>
    <submittedName>
        <fullName evidence="2">Uncharacterized protein</fullName>
    </submittedName>
</protein>
<reference evidence="3" key="1">
    <citation type="submission" date="2017-06" db="EMBL/GenBank/DDBJ databases">
        <title>Capnocytophaga spp. assemblies.</title>
        <authorList>
            <person name="Gulvik C.A."/>
        </authorList>
    </citation>
    <scope>NUCLEOTIDE SEQUENCE [LARGE SCALE GENOMIC DNA]</scope>
    <source>
        <strain evidence="3">H1496</strain>
    </source>
</reference>
<evidence type="ECO:0000313" key="3">
    <source>
        <dbReference type="Proteomes" id="UP000217250"/>
    </source>
</evidence>
<evidence type="ECO:0000256" key="1">
    <source>
        <dbReference type="SAM" id="Phobius"/>
    </source>
</evidence>
<gene>
    <name evidence="2" type="ORF">CGC50_10400</name>
</gene>
<keyword evidence="1" id="KW-0472">Membrane</keyword>
<feature type="transmembrane region" description="Helical" evidence="1">
    <location>
        <begin position="101"/>
        <end position="124"/>
    </location>
</feature>
<dbReference type="GeneID" id="84808963"/>
<dbReference type="Proteomes" id="UP000217250">
    <property type="component" value="Chromosome"/>
</dbReference>
<feature type="transmembrane region" description="Helical" evidence="1">
    <location>
        <begin position="7"/>
        <end position="24"/>
    </location>
</feature>
<feature type="transmembrane region" description="Helical" evidence="1">
    <location>
        <begin position="65"/>
        <end position="81"/>
    </location>
</feature>
<dbReference type="KEGG" id="cgh:CGC50_10400"/>
<name>A0A250FQR2_9FLAO</name>
<accession>A0A250FQR2</accession>
<keyword evidence="1" id="KW-0812">Transmembrane</keyword>
<dbReference type="AlphaFoldDB" id="A0A250FQR2"/>